<feature type="transmembrane region" description="Helical" evidence="6">
    <location>
        <begin position="280"/>
        <end position="297"/>
    </location>
</feature>
<dbReference type="RefSeq" id="XP_036533838.1">
    <property type="nucleotide sequence ID" value="XM_036675306.1"/>
</dbReference>
<feature type="transmembrane region" description="Helical" evidence="6">
    <location>
        <begin position="62"/>
        <end position="81"/>
    </location>
</feature>
<dbReference type="AlphaFoldDB" id="A0A8H5LFX7"/>
<dbReference type="Proteomes" id="UP000547976">
    <property type="component" value="Unassembled WGS sequence"/>
</dbReference>
<keyword evidence="9" id="KW-1185">Reference proteome</keyword>
<keyword evidence="3 6" id="KW-0812">Transmembrane</keyword>
<comment type="subcellular location">
    <subcellularLocation>
        <location evidence="1">Membrane</location>
        <topology evidence="1">Multi-pass membrane protein</topology>
    </subcellularLocation>
</comment>
<dbReference type="InterPro" id="IPR009799">
    <property type="entry name" value="EthD_dom"/>
</dbReference>
<feature type="transmembrane region" description="Helical" evidence="6">
    <location>
        <begin position="152"/>
        <end position="177"/>
    </location>
</feature>
<name>A0A8H5LFX7_GIBSU</name>
<feature type="transmembrane region" description="Helical" evidence="6">
    <location>
        <begin position="456"/>
        <end position="476"/>
    </location>
</feature>
<feature type="transmembrane region" description="Helical" evidence="6">
    <location>
        <begin position="317"/>
        <end position="335"/>
    </location>
</feature>
<dbReference type="PANTHER" id="PTHR23294">
    <property type="entry name" value="ET TRANSLATION PRODUCT-RELATED"/>
    <property type="match status" value="1"/>
</dbReference>
<evidence type="ECO:0000256" key="1">
    <source>
        <dbReference type="ARBA" id="ARBA00004141"/>
    </source>
</evidence>
<dbReference type="InterPro" id="IPR036259">
    <property type="entry name" value="MFS_trans_sf"/>
</dbReference>
<evidence type="ECO:0000256" key="3">
    <source>
        <dbReference type="ARBA" id="ARBA00022692"/>
    </source>
</evidence>
<feature type="transmembrane region" description="Helical" evidence="6">
    <location>
        <begin position="224"/>
        <end position="243"/>
    </location>
</feature>
<dbReference type="SUPFAM" id="SSF54909">
    <property type="entry name" value="Dimeric alpha+beta barrel"/>
    <property type="match status" value="1"/>
</dbReference>
<comment type="caution">
    <text evidence="8">The sequence shown here is derived from an EMBL/GenBank/DDBJ whole genome shotgun (WGS) entry which is preliminary data.</text>
</comment>
<feature type="domain" description="EthD" evidence="7">
    <location>
        <begin position="648"/>
        <end position="742"/>
    </location>
</feature>
<reference evidence="8 9" key="1">
    <citation type="submission" date="2020-05" db="EMBL/GenBank/DDBJ databases">
        <title>Identification and distribution of gene clusters putatively required for synthesis of sphingolipid metabolism inhibitors in phylogenetically diverse species of the filamentous fungus Fusarium.</title>
        <authorList>
            <person name="Kim H.-S."/>
            <person name="Busman M."/>
            <person name="Brown D.W."/>
            <person name="Divon H."/>
            <person name="Uhlig S."/>
            <person name="Proctor R.H."/>
        </authorList>
    </citation>
    <scope>NUCLEOTIDE SEQUENCE [LARGE SCALE GENOMIC DNA]</scope>
    <source>
        <strain evidence="8 9">NRRL 66333</strain>
    </source>
</reference>
<evidence type="ECO:0000313" key="9">
    <source>
        <dbReference type="Proteomes" id="UP000547976"/>
    </source>
</evidence>
<sequence length="769" mass="86709">MSLNTPAAGQSAPVNNPEAVAYRERDALYNYSTGVVDVPQGYKYRQYRIFGFTLPWYASPKIQLGMVAFVCFLCPGMFNALNGMGGGGLKDTKLVNDMNTALYSTFAFVGFFGGTFVNRLGVKLTLAFGGIGYGIYTISILLHTHYGNDVRAFNIVAGVLLGVCAAMLWTAQGTIMISYPHEHQKGHYFAWFWSIFNMGAVIGSLIPLGGNINTENNEDVSDGTYIGFIVLMFFGAALALILCNANDIIRRDGSYVILMKNPTWQSEFYGLYETIRYEPFVIFLFPMFFSSNWFYVYQQNVVNGAYFSTRTKALNSLLYWLAQIAAAAIWGFLLDLEYLRRSVRAKIALIVLFVMTFVVWGGGYVHQRTYTRETAQAQDFDTDWRDDGYVGPMFLYIFYGFYDAAWQATVYWFMGALSNSGRRCANYIGFYKGIQSAGAAISNNLDARKVSFEAQFISNWVLLAASLIIASPVIFLKIRDHVGLEQDLEGTDETMADIAPHIVANSGHAGDNFEMELDEFDVILCTSPLRIMPDVASLLTPRLPIRSRCLAFRCATTREMMIFSADDPAELMDLWYWEKLFRKKKMKASNFLLSLLPLTAAATSIPQPRSVSALEPATSAECCPFTYKPTCTKNLERVYHIKLFYNRKQGITPEQFSAYWANNHTKTAGDFHLRFGVYKYSQYHSTPELRDLLRVPGGAPVLEFDGAAEFWVPTMETFQAMGSDPFYRDVITTDENNFIDHSSMRMIVGFDYIMVDNQNAVTEHGRTFQ</sequence>
<evidence type="ECO:0000256" key="6">
    <source>
        <dbReference type="SAM" id="Phobius"/>
    </source>
</evidence>
<dbReference type="PANTHER" id="PTHR23294:SF59">
    <property type="entry name" value="UNC93-LIKE PROTEIN C922.05C"/>
    <property type="match status" value="1"/>
</dbReference>
<proteinExistence type="inferred from homology"/>
<dbReference type="InterPro" id="IPR010291">
    <property type="entry name" value="Ion_channel_UNC-93"/>
</dbReference>
<dbReference type="InterPro" id="IPR051617">
    <property type="entry name" value="UNC-93-like_regulator"/>
</dbReference>
<evidence type="ECO:0000259" key="7">
    <source>
        <dbReference type="Pfam" id="PF07110"/>
    </source>
</evidence>
<dbReference type="GO" id="GO:0016020">
    <property type="term" value="C:membrane"/>
    <property type="evidence" value="ECO:0007669"/>
    <property type="project" value="UniProtKB-SubCell"/>
</dbReference>
<dbReference type="Gene3D" id="3.30.70.100">
    <property type="match status" value="1"/>
</dbReference>
<dbReference type="GO" id="GO:0016491">
    <property type="term" value="F:oxidoreductase activity"/>
    <property type="evidence" value="ECO:0007669"/>
    <property type="project" value="InterPro"/>
</dbReference>
<accession>A0A8H5LFX7</accession>
<keyword evidence="4 6" id="KW-1133">Transmembrane helix</keyword>
<organism evidence="8 9">
    <name type="scientific">Gibberella subglutinans</name>
    <name type="common">Fusarium subglutinans</name>
    <dbReference type="NCBI Taxonomy" id="42677"/>
    <lineage>
        <taxon>Eukaryota</taxon>
        <taxon>Fungi</taxon>
        <taxon>Dikarya</taxon>
        <taxon>Ascomycota</taxon>
        <taxon>Pezizomycotina</taxon>
        <taxon>Sordariomycetes</taxon>
        <taxon>Hypocreomycetidae</taxon>
        <taxon>Hypocreales</taxon>
        <taxon>Nectriaceae</taxon>
        <taxon>Fusarium</taxon>
        <taxon>Fusarium fujikuroi species complex</taxon>
    </lineage>
</organism>
<dbReference type="Pfam" id="PF05978">
    <property type="entry name" value="UNC-93"/>
    <property type="match status" value="1"/>
</dbReference>
<dbReference type="EMBL" id="JAAOAV010000188">
    <property type="protein sequence ID" value="KAF5590837.1"/>
    <property type="molecule type" value="Genomic_DNA"/>
</dbReference>
<feature type="transmembrane region" description="Helical" evidence="6">
    <location>
        <begin position="189"/>
        <end position="212"/>
    </location>
</feature>
<feature type="transmembrane region" description="Helical" evidence="6">
    <location>
        <begin position="393"/>
        <end position="413"/>
    </location>
</feature>
<feature type="transmembrane region" description="Helical" evidence="6">
    <location>
        <begin position="347"/>
        <end position="365"/>
    </location>
</feature>
<protein>
    <submittedName>
        <fullName evidence="8">DUF895 domain protein</fullName>
    </submittedName>
</protein>
<keyword evidence="5 6" id="KW-0472">Membrane</keyword>
<feature type="transmembrane region" description="Helical" evidence="6">
    <location>
        <begin position="101"/>
        <end position="117"/>
    </location>
</feature>
<dbReference type="Pfam" id="PF07110">
    <property type="entry name" value="EthD"/>
    <property type="match status" value="1"/>
</dbReference>
<evidence type="ECO:0000313" key="8">
    <source>
        <dbReference type="EMBL" id="KAF5590837.1"/>
    </source>
</evidence>
<evidence type="ECO:0000256" key="4">
    <source>
        <dbReference type="ARBA" id="ARBA00022989"/>
    </source>
</evidence>
<dbReference type="GeneID" id="59310024"/>
<comment type="similarity">
    <text evidence="2">Belongs to the tpcK family.</text>
</comment>
<dbReference type="Gene3D" id="1.20.1250.20">
    <property type="entry name" value="MFS general substrate transporter like domains"/>
    <property type="match status" value="2"/>
</dbReference>
<evidence type="ECO:0000256" key="2">
    <source>
        <dbReference type="ARBA" id="ARBA00005986"/>
    </source>
</evidence>
<dbReference type="OrthoDB" id="196103at2759"/>
<dbReference type="SUPFAM" id="SSF103473">
    <property type="entry name" value="MFS general substrate transporter"/>
    <property type="match status" value="1"/>
</dbReference>
<feature type="transmembrane region" description="Helical" evidence="6">
    <location>
        <begin position="124"/>
        <end position="146"/>
    </location>
</feature>
<dbReference type="InterPro" id="IPR011008">
    <property type="entry name" value="Dimeric_a/b-barrel"/>
</dbReference>
<gene>
    <name evidence="8" type="ORF">FSUBG_10701</name>
</gene>
<evidence type="ECO:0000256" key="5">
    <source>
        <dbReference type="ARBA" id="ARBA00023136"/>
    </source>
</evidence>